<sequence>MTVTYSSECASERGWNFLRLLFRWRGSVYKILYKDLAIFLFFYFFISLFYRSVFTGERSVQFENLVEFCKLGVDLIPLTFVLGFFVTLIVDRWWNNFLAIPWPDRAAIKIACYVPGHDETCRLIRRTLIRYLNLSFAIVLRDLSSAVKKRFPTLDHLVIAGKSTKLFHSHPS</sequence>
<keyword evidence="7" id="KW-1185">Reference proteome</keyword>
<dbReference type="AlphaFoldDB" id="A0A915J1S3"/>
<keyword evidence="2 6" id="KW-0812">Transmembrane</keyword>
<keyword evidence="4 6" id="KW-0472">Membrane</keyword>
<keyword evidence="6" id="KW-1003">Cell membrane</keyword>
<accession>A0A915J1S3</accession>
<keyword evidence="3 6" id="KW-1133">Transmembrane helix</keyword>
<dbReference type="InterPro" id="IPR021134">
    <property type="entry name" value="Bestrophin-like"/>
</dbReference>
<proteinExistence type="inferred from homology"/>
<dbReference type="Proteomes" id="UP000887565">
    <property type="component" value="Unplaced"/>
</dbReference>
<dbReference type="GO" id="GO:0005886">
    <property type="term" value="C:plasma membrane"/>
    <property type="evidence" value="ECO:0007669"/>
    <property type="project" value="UniProtKB-SubCell"/>
</dbReference>
<name>A0A915J1S3_ROMCU</name>
<protein>
    <recommendedName>
        <fullName evidence="6">Bestrophin homolog</fullName>
    </recommendedName>
</protein>
<comment type="subcellular location">
    <subcellularLocation>
        <location evidence="6">Cell membrane</location>
        <topology evidence="6">Multi-pass membrane protein</topology>
    </subcellularLocation>
    <subcellularLocation>
        <location evidence="1">Membrane</location>
    </subcellularLocation>
</comment>
<comment type="similarity">
    <text evidence="5 6">Belongs to the anion channel-forming bestrophin (TC 1.A.46) family. Calcium-sensitive chloride channel subfamily.</text>
</comment>
<dbReference type="GO" id="GO:0034707">
    <property type="term" value="C:chloride channel complex"/>
    <property type="evidence" value="ECO:0007669"/>
    <property type="project" value="UniProtKB-KW"/>
</dbReference>
<feature type="transmembrane region" description="Helical" evidence="6">
    <location>
        <begin position="71"/>
        <end position="90"/>
    </location>
</feature>
<evidence type="ECO:0000256" key="6">
    <source>
        <dbReference type="RuleBase" id="RU363126"/>
    </source>
</evidence>
<dbReference type="PANTHER" id="PTHR10736">
    <property type="entry name" value="BESTROPHIN"/>
    <property type="match status" value="1"/>
</dbReference>
<evidence type="ECO:0000313" key="7">
    <source>
        <dbReference type="Proteomes" id="UP000887565"/>
    </source>
</evidence>
<reference evidence="8" key="1">
    <citation type="submission" date="2022-11" db="UniProtKB">
        <authorList>
            <consortium name="WormBaseParasite"/>
        </authorList>
    </citation>
    <scope>IDENTIFICATION</scope>
</reference>
<keyword evidence="6" id="KW-0869">Chloride channel</keyword>
<evidence type="ECO:0000256" key="2">
    <source>
        <dbReference type="ARBA" id="ARBA00022692"/>
    </source>
</evidence>
<dbReference type="WBParaSite" id="nRc.2.0.1.t19647-RA">
    <property type="protein sequence ID" value="nRc.2.0.1.t19647-RA"/>
    <property type="gene ID" value="nRc.2.0.1.g19647"/>
</dbReference>
<feature type="transmembrane region" description="Helical" evidence="6">
    <location>
        <begin position="31"/>
        <end position="51"/>
    </location>
</feature>
<organism evidence="7 8">
    <name type="scientific">Romanomermis culicivorax</name>
    <name type="common">Nematode worm</name>
    <dbReference type="NCBI Taxonomy" id="13658"/>
    <lineage>
        <taxon>Eukaryota</taxon>
        <taxon>Metazoa</taxon>
        <taxon>Ecdysozoa</taxon>
        <taxon>Nematoda</taxon>
        <taxon>Enoplea</taxon>
        <taxon>Dorylaimia</taxon>
        <taxon>Mermithida</taxon>
        <taxon>Mermithoidea</taxon>
        <taxon>Mermithidae</taxon>
        <taxon>Romanomermis</taxon>
    </lineage>
</organism>
<comment type="function">
    <text evidence="6">Forms chloride channels.</text>
</comment>
<dbReference type="InterPro" id="IPR000615">
    <property type="entry name" value="Bestrophin"/>
</dbReference>
<dbReference type="Pfam" id="PF01062">
    <property type="entry name" value="Bestrophin"/>
    <property type="match status" value="1"/>
</dbReference>
<dbReference type="OMA" id="MKCCCPS"/>
<evidence type="ECO:0000256" key="3">
    <source>
        <dbReference type="ARBA" id="ARBA00022989"/>
    </source>
</evidence>
<evidence type="ECO:0000256" key="5">
    <source>
        <dbReference type="ARBA" id="ARBA00034769"/>
    </source>
</evidence>
<dbReference type="GO" id="GO:0005254">
    <property type="term" value="F:chloride channel activity"/>
    <property type="evidence" value="ECO:0007669"/>
    <property type="project" value="UniProtKB-KW"/>
</dbReference>
<keyword evidence="6" id="KW-0406">Ion transport</keyword>
<keyword evidence="6" id="KW-0868">Chloride</keyword>
<keyword evidence="6" id="KW-0813">Transport</keyword>
<keyword evidence="6" id="KW-0407">Ion channel</keyword>
<evidence type="ECO:0000256" key="1">
    <source>
        <dbReference type="ARBA" id="ARBA00004370"/>
    </source>
</evidence>
<evidence type="ECO:0000256" key="4">
    <source>
        <dbReference type="ARBA" id="ARBA00023136"/>
    </source>
</evidence>
<evidence type="ECO:0000313" key="8">
    <source>
        <dbReference type="WBParaSite" id="nRc.2.0.1.t19647-RA"/>
    </source>
</evidence>
<dbReference type="PANTHER" id="PTHR10736:SF0">
    <property type="entry name" value="BESTROPHIN HOMOLOG"/>
    <property type="match status" value="1"/>
</dbReference>